<feature type="signal peptide" evidence="2">
    <location>
        <begin position="1"/>
        <end position="25"/>
    </location>
</feature>
<dbReference type="HOGENOM" id="CLU_547501_0_0_1"/>
<reference evidence="3 4" key="1">
    <citation type="submission" date="2011-06" db="EMBL/GenBank/DDBJ databases">
        <title>The Genome Sequence of Fusarium oxysporum FOSC 3-a.</title>
        <authorList>
            <consortium name="The Broad Institute Genome Sequencing Platform"/>
            <person name="Ma L.-J."/>
            <person name="Gale L.R."/>
            <person name="Schwartz D.C."/>
            <person name="Zhou S."/>
            <person name="Corby-Kistler H."/>
            <person name="Young S.K."/>
            <person name="Zeng Q."/>
            <person name="Gargeya S."/>
            <person name="Fitzgerald M."/>
            <person name="Haas B."/>
            <person name="Abouelleil A."/>
            <person name="Alvarado L."/>
            <person name="Arachchi H.M."/>
            <person name="Berlin A."/>
            <person name="Brown A."/>
            <person name="Chapman S.B."/>
            <person name="Chen Z."/>
            <person name="Dunbar C."/>
            <person name="Freedman E."/>
            <person name="Gearin G."/>
            <person name="Gellesch M."/>
            <person name="Goldberg J."/>
            <person name="Griggs A."/>
            <person name="Gujja S."/>
            <person name="Heiman D."/>
            <person name="Howarth C."/>
            <person name="Larson L."/>
            <person name="Lui A."/>
            <person name="MacDonald P.J.P."/>
            <person name="Mehta T."/>
            <person name="Montmayeur A."/>
            <person name="Murphy C."/>
            <person name="Neiman D."/>
            <person name="Pearson M."/>
            <person name="Priest M."/>
            <person name="Roberts A."/>
            <person name="Saif S."/>
            <person name="Shea T."/>
            <person name="Shenoy N."/>
            <person name="Sisk P."/>
            <person name="Stolte C."/>
            <person name="Sykes S."/>
            <person name="Wortman J."/>
            <person name="Nusbaum C."/>
            <person name="Birren B."/>
        </authorList>
    </citation>
    <scope>NUCLEOTIDE SEQUENCE [LARGE SCALE GENOMIC DNA]</scope>
    <source>
        <strain evidence="4">FOSC 3-a</strain>
    </source>
</reference>
<feature type="transmembrane region" description="Helical" evidence="1">
    <location>
        <begin position="207"/>
        <end position="233"/>
    </location>
</feature>
<feature type="transmembrane region" description="Helical" evidence="1">
    <location>
        <begin position="337"/>
        <end position="356"/>
    </location>
</feature>
<keyword evidence="1" id="KW-0472">Membrane</keyword>
<feature type="transmembrane region" description="Helical" evidence="1">
    <location>
        <begin position="75"/>
        <end position="92"/>
    </location>
</feature>
<keyword evidence="1" id="KW-1133">Transmembrane helix</keyword>
<dbReference type="AlphaFoldDB" id="W9HEV3"/>
<evidence type="ECO:0000256" key="1">
    <source>
        <dbReference type="SAM" id="Phobius"/>
    </source>
</evidence>
<accession>W9HEV3</accession>
<feature type="chain" id="PRO_5004925177" evidence="2">
    <location>
        <begin position="26"/>
        <end position="498"/>
    </location>
</feature>
<dbReference type="OrthoDB" id="3945378at2759"/>
<name>W9HEV3_FUSOX</name>
<evidence type="ECO:0000313" key="3">
    <source>
        <dbReference type="EMBL" id="EWY79534.1"/>
    </source>
</evidence>
<evidence type="ECO:0000256" key="2">
    <source>
        <dbReference type="SAM" id="SignalP"/>
    </source>
</evidence>
<feature type="transmembrane region" description="Helical" evidence="1">
    <location>
        <begin position="49"/>
        <end position="68"/>
    </location>
</feature>
<dbReference type="Proteomes" id="UP000030753">
    <property type="component" value="Unassembled WGS sequence"/>
</dbReference>
<sequence length="498" mass="56783">MFFYTTISQPLVIFVFVSLLHPAHAGTHFSDQSGSCQIIGDPDIYGMGIRMGFYLQWASMQLGWLFNLRSQIHSMVDAWNIILVTIYINTYISHRQGSLMAIEWWVVLYETSLLIIAQLYYAMTWWFSIYNTVLIDGPTSTSVPLERSRLVSNALFCLVSGSFMVSQPWLAFNGLWEGLKEGCELRSFFYFKDMDMFDPVLVRTLRAISVISSVSVAPGVVIALVLLIIGSLYSLGMISQSPRAYIYPSLAKLYNITSAKDESERITVREVQWALHGGMRKAVRDLLEQEELHRLLDRLDGGGTTTNGAHDPVSTEQPLSEWLEPYRIIYQFLGSKYLWWLMSLLTAAIIIANIEMTLSLNHVDLSGAPLNSSGQLIALMSGILSIVSISWECLKTAVNKYRKRRKLKTFMAEFDRRGRQITRVHSLPDMFSVVDGNKEMEMRFVDSTTARYFRRELKTEVDGAKGLAWEETLRRKQATLTDLPNYPLYSNYSDTFLV</sequence>
<feature type="transmembrane region" description="Helical" evidence="1">
    <location>
        <begin position="104"/>
        <end position="129"/>
    </location>
</feature>
<dbReference type="EMBL" id="JH717862">
    <property type="protein sequence ID" value="EWY79534.1"/>
    <property type="molecule type" value="Genomic_DNA"/>
</dbReference>
<feature type="transmembrane region" description="Helical" evidence="1">
    <location>
        <begin position="150"/>
        <end position="170"/>
    </location>
</feature>
<keyword evidence="2" id="KW-0732">Signal</keyword>
<protein>
    <submittedName>
        <fullName evidence="3">Uncharacterized protein</fullName>
    </submittedName>
</protein>
<organism evidence="3 4">
    <name type="scientific">Fusarium oxysporum NRRL 32931</name>
    <dbReference type="NCBI Taxonomy" id="660029"/>
    <lineage>
        <taxon>Eukaryota</taxon>
        <taxon>Fungi</taxon>
        <taxon>Dikarya</taxon>
        <taxon>Ascomycota</taxon>
        <taxon>Pezizomycotina</taxon>
        <taxon>Sordariomycetes</taxon>
        <taxon>Hypocreomycetidae</taxon>
        <taxon>Hypocreales</taxon>
        <taxon>Nectriaceae</taxon>
        <taxon>Fusarium</taxon>
        <taxon>Fusarium oxysporum species complex</taxon>
    </lineage>
</organism>
<proteinExistence type="predicted"/>
<feature type="transmembrane region" description="Helical" evidence="1">
    <location>
        <begin position="376"/>
        <end position="398"/>
    </location>
</feature>
<evidence type="ECO:0000313" key="4">
    <source>
        <dbReference type="Proteomes" id="UP000030753"/>
    </source>
</evidence>
<keyword evidence="1" id="KW-0812">Transmembrane</keyword>
<gene>
    <name evidence="3" type="ORF">FOYG_17335</name>
</gene>